<dbReference type="AlphaFoldDB" id="G7YWG2"/>
<reference key="2">
    <citation type="submission" date="2011-10" db="EMBL/GenBank/DDBJ databases">
        <title>The genome and transcriptome sequence of Clonorchis sinensis provide insights into the carcinogenic liver fluke.</title>
        <authorList>
            <person name="Wang X."/>
            <person name="Huang Y."/>
            <person name="Chen W."/>
            <person name="Liu H."/>
            <person name="Guo L."/>
            <person name="Chen Y."/>
            <person name="Luo F."/>
            <person name="Zhou W."/>
            <person name="Sun J."/>
            <person name="Mao Q."/>
            <person name="Liang P."/>
            <person name="Zhou C."/>
            <person name="Tian Y."/>
            <person name="Men J."/>
            <person name="Lv X."/>
            <person name="Huang L."/>
            <person name="Zhou J."/>
            <person name="Hu Y."/>
            <person name="Li R."/>
            <person name="Zhang F."/>
            <person name="Lei H."/>
            <person name="Li X."/>
            <person name="Hu X."/>
            <person name="Liang C."/>
            <person name="Xu J."/>
            <person name="Wu Z."/>
            <person name="Yu X."/>
        </authorList>
    </citation>
    <scope>NUCLEOTIDE SEQUENCE</scope>
    <source>
        <strain>Henan</strain>
    </source>
</reference>
<dbReference type="CDD" id="cd15517">
    <property type="entry name" value="PHD_TCF19_like"/>
    <property type="match status" value="1"/>
</dbReference>
<dbReference type="InterPro" id="IPR013083">
    <property type="entry name" value="Znf_RING/FYVE/PHD"/>
</dbReference>
<accession>G7YWG2</accession>
<evidence type="ECO:0000313" key="1">
    <source>
        <dbReference type="EMBL" id="GAA57292.1"/>
    </source>
</evidence>
<name>G7YWG2_CLOSI</name>
<sequence length="648" mass="73338">MTQVNTGCLLQLSMDHNRCGRSGYPSNVRRVMQCHTCKAWWFFRCTGLQNGQASQVGNSPNPFVCASCLHLKGAMHSAIKGELRSPMLNREGECECSVLIGTLDAKLAFLSKALEDKNTKNIATWTKVDNEPSSLNEYLALTIPDPLAAKKVIQLSDVTIKATTASLVEGSMKESSLVISVLSSRKITSTKLNQSFLVSVLTKPDHQSLHADWLRQKERKRKPGLLVIMSPHWPYKRSWSGPPAFKRPTHQRSGVYPRLALQRRESWATAVRNRLLLGVHSTDPKLMAEPMTIKAQHWTPHPSHNFLGWTESDMRRPAAKPTNEATVSVDLDIEECCGNPTATENVKLPIFSSTRSRVAPSSVDTVVVQNPDKKSHKPATSNLGILRRPVRSFFAFFCDALWAGIPPRRSDAVFLDVVYRVLQKMTRSSCKPVSNSPPAVQKYEHVRHARTVFEEPELRWQVKMFDTKMLKDGPLRNAFQHLEHTLVSETTLRDFKNGDRYTGVDNRYAIDATGLDKATAEMSSEPRFQISSEENHVHLEYADISLIFKEGERAQLKGRVYQAVVRAVLLYGCEIQPVQAAKLRRLQVFDSRYFRTIARVGLCRRIRQLENDCLVAHQGLPLKNVSSTRRRMRSVYPRAQVYTTWSYD</sequence>
<dbReference type="SUPFAM" id="SSF57903">
    <property type="entry name" value="FYVE/PHD zinc finger"/>
    <property type="match status" value="1"/>
</dbReference>
<gene>
    <name evidence="1" type="ORF">CLF_112489</name>
</gene>
<dbReference type="InterPro" id="IPR011011">
    <property type="entry name" value="Znf_FYVE_PHD"/>
</dbReference>
<proteinExistence type="predicted"/>
<protein>
    <submittedName>
        <fullName evidence="1">Polyprotein</fullName>
    </submittedName>
</protein>
<dbReference type="Gene3D" id="3.30.40.10">
    <property type="entry name" value="Zinc/RING finger domain, C3HC4 (zinc finger)"/>
    <property type="match status" value="1"/>
</dbReference>
<dbReference type="Proteomes" id="UP000008909">
    <property type="component" value="Unassembled WGS sequence"/>
</dbReference>
<keyword evidence="2" id="KW-1185">Reference proteome</keyword>
<dbReference type="EMBL" id="DF144644">
    <property type="protein sequence ID" value="GAA57292.1"/>
    <property type="molecule type" value="Genomic_DNA"/>
</dbReference>
<evidence type="ECO:0000313" key="2">
    <source>
        <dbReference type="Proteomes" id="UP000008909"/>
    </source>
</evidence>
<organism evidence="1 2">
    <name type="scientific">Clonorchis sinensis</name>
    <name type="common">Chinese liver fluke</name>
    <dbReference type="NCBI Taxonomy" id="79923"/>
    <lineage>
        <taxon>Eukaryota</taxon>
        <taxon>Metazoa</taxon>
        <taxon>Spiralia</taxon>
        <taxon>Lophotrochozoa</taxon>
        <taxon>Platyhelminthes</taxon>
        <taxon>Trematoda</taxon>
        <taxon>Digenea</taxon>
        <taxon>Opisthorchiida</taxon>
        <taxon>Opisthorchiata</taxon>
        <taxon>Opisthorchiidae</taxon>
        <taxon>Clonorchis</taxon>
    </lineage>
</organism>
<reference evidence="1" key="1">
    <citation type="journal article" date="2011" name="Genome Biol.">
        <title>The draft genome of the carcinogenic human liver fluke Clonorchis sinensis.</title>
        <authorList>
            <person name="Wang X."/>
            <person name="Chen W."/>
            <person name="Huang Y."/>
            <person name="Sun J."/>
            <person name="Men J."/>
            <person name="Liu H."/>
            <person name="Luo F."/>
            <person name="Guo L."/>
            <person name="Lv X."/>
            <person name="Deng C."/>
            <person name="Zhou C."/>
            <person name="Fan Y."/>
            <person name="Li X."/>
            <person name="Huang L."/>
            <person name="Hu Y."/>
            <person name="Liang C."/>
            <person name="Hu X."/>
            <person name="Xu J."/>
            <person name="Yu X."/>
        </authorList>
    </citation>
    <scope>NUCLEOTIDE SEQUENCE [LARGE SCALE GENOMIC DNA]</scope>
    <source>
        <strain evidence="1">Henan</strain>
    </source>
</reference>